<proteinExistence type="predicted"/>
<dbReference type="AlphaFoldDB" id="S5UCU7"/>
<reference evidence="1" key="1">
    <citation type="journal article" date="2013" name="Proc. Natl. Acad. Sci. U.S.A.">
        <title>Mapping gene clusters within arrayed metagenomic libraries to expand the structural diversity of biomedically relevant natural products.</title>
        <authorList>
            <person name="Owen J.G."/>
            <person name="Reddy B.V."/>
            <person name="Ternei M.A."/>
            <person name="Charlop-Powers Z."/>
            <person name="Calle P.Y."/>
            <person name="Kim J.H."/>
            <person name="Brady S.F."/>
        </authorList>
    </citation>
    <scope>NUCLEOTIDE SEQUENCE</scope>
</reference>
<dbReference type="EMBL" id="KF264553">
    <property type="protein sequence ID" value="AGS49742.1"/>
    <property type="molecule type" value="Genomic_DNA"/>
</dbReference>
<sequence length="98" mass="10478">MTMDQYGDSIDTNLLQSAMTLASKSLEDRQVLGIGAGKSLNQIAARNKLYRAYAGGRTWVITAQGSASTACVVDLVDGLDTVLVNGKPTRCPARTRCR</sequence>
<protein>
    <submittedName>
        <fullName evidence="1">Uncharacterized protein</fullName>
    </submittedName>
</protein>
<evidence type="ECO:0000313" key="1">
    <source>
        <dbReference type="EMBL" id="AGS49742.1"/>
    </source>
</evidence>
<name>S5UCU7_9BACT</name>
<accession>S5UCU7</accession>
<organism evidence="1">
    <name type="scientific">uncultured bacterium esnapd14</name>
    <dbReference type="NCBI Taxonomy" id="1366594"/>
    <lineage>
        <taxon>Bacteria</taxon>
        <taxon>environmental samples</taxon>
    </lineage>
</organism>